<name>A0A2P2Q2W8_RHIMU</name>
<dbReference type="AlphaFoldDB" id="A0A2P2Q2W8"/>
<accession>A0A2P2Q2W8</accession>
<evidence type="ECO:0000313" key="1">
    <source>
        <dbReference type="EMBL" id="MBX61341.1"/>
    </source>
</evidence>
<sequence>MNDWSLPNLGQKLTFNLPELPFQAIFLFLQVAFKNDECICALIICA</sequence>
<protein>
    <submittedName>
        <fullName evidence="1">Uncharacterized protein</fullName>
    </submittedName>
</protein>
<organism evidence="1">
    <name type="scientific">Rhizophora mucronata</name>
    <name type="common">Asiatic mangrove</name>
    <dbReference type="NCBI Taxonomy" id="61149"/>
    <lineage>
        <taxon>Eukaryota</taxon>
        <taxon>Viridiplantae</taxon>
        <taxon>Streptophyta</taxon>
        <taxon>Embryophyta</taxon>
        <taxon>Tracheophyta</taxon>
        <taxon>Spermatophyta</taxon>
        <taxon>Magnoliopsida</taxon>
        <taxon>eudicotyledons</taxon>
        <taxon>Gunneridae</taxon>
        <taxon>Pentapetalae</taxon>
        <taxon>rosids</taxon>
        <taxon>fabids</taxon>
        <taxon>Malpighiales</taxon>
        <taxon>Rhizophoraceae</taxon>
        <taxon>Rhizophora</taxon>
    </lineage>
</organism>
<proteinExistence type="predicted"/>
<dbReference type="EMBL" id="GGEC01080857">
    <property type="protein sequence ID" value="MBX61341.1"/>
    <property type="molecule type" value="Transcribed_RNA"/>
</dbReference>
<reference evidence="1" key="1">
    <citation type="submission" date="2018-02" db="EMBL/GenBank/DDBJ databases">
        <title>Rhizophora mucronata_Transcriptome.</title>
        <authorList>
            <person name="Meera S.P."/>
            <person name="Sreeshan A."/>
            <person name="Augustine A."/>
        </authorList>
    </citation>
    <scope>NUCLEOTIDE SEQUENCE</scope>
    <source>
        <tissue evidence="1">Leaf</tissue>
    </source>
</reference>